<dbReference type="SUPFAM" id="SSF109604">
    <property type="entry name" value="HD-domain/PDEase-like"/>
    <property type="match status" value="1"/>
</dbReference>
<dbReference type="Proteomes" id="UP000289784">
    <property type="component" value="Unassembled WGS sequence"/>
</dbReference>
<dbReference type="RefSeq" id="WP_129469972.1">
    <property type="nucleotide sequence ID" value="NZ_SAWZ01000002.1"/>
</dbReference>
<comment type="caution">
    <text evidence="2">The sequence shown here is derived from an EMBL/GenBank/DDBJ whole genome shotgun (WGS) entry which is preliminary data.</text>
</comment>
<sequence>MSMSVVAVVAAVGAFLLAAGWFLARRRQVSAPLPTAAIWGEPVSAPQPAAQRETRQAPARVDLQAYRIRLHALALQAPSLGEGQFQIQGAHLEVAGDVAVTLSDIASHPRYMPRRPQLLPQLMQKINDSGSSAQGIAALIAQDPALAGNLLRIANSPLYRLQSLPVENIQRAVAMLGTEGLRQIIAAALMQPVMSDKGAFGQFPTIIWEHTLLAANAAAEHAGKIEHGDGFAAQLLGLLQGLGAIIVVQVLRDAYARRPQLTPDPAVAASLLDTWAGPTAYRLASSWELSERMLYALDDLGPASTRQFNSLGRSLQFGTLAGTLATLSHHDQLQECEQDVHGLLASAGADAALAQGLWTRLSQREPKAGQSVTQ</sequence>
<dbReference type="EMBL" id="SAWZ01000002">
    <property type="protein sequence ID" value="RXR07159.1"/>
    <property type="molecule type" value="Genomic_DNA"/>
</dbReference>
<organism evidence="2 3">
    <name type="scientific">Pseudoxanthomonas composti</name>
    <dbReference type="NCBI Taxonomy" id="2137479"/>
    <lineage>
        <taxon>Bacteria</taxon>
        <taxon>Pseudomonadati</taxon>
        <taxon>Pseudomonadota</taxon>
        <taxon>Gammaproteobacteria</taxon>
        <taxon>Lysobacterales</taxon>
        <taxon>Lysobacteraceae</taxon>
        <taxon>Pseudoxanthomonas</taxon>
    </lineage>
</organism>
<protein>
    <submittedName>
        <fullName evidence="2">HDOD domain-containing protein</fullName>
    </submittedName>
</protein>
<name>A0A4V1N1C4_9GAMM</name>
<evidence type="ECO:0000259" key="1">
    <source>
        <dbReference type="PROSITE" id="PS51833"/>
    </source>
</evidence>
<dbReference type="AlphaFoldDB" id="A0A4V1N1C4"/>
<dbReference type="InterPro" id="IPR013976">
    <property type="entry name" value="HDOD"/>
</dbReference>
<evidence type="ECO:0000313" key="3">
    <source>
        <dbReference type="Proteomes" id="UP000289784"/>
    </source>
</evidence>
<dbReference type="Pfam" id="PF08668">
    <property type="entry name" value="HDOD"/>
    <property type="match status" value="1"/>
</dbReference>
<feature type="domain" description="HDOD" evidence="1">
    <location>
        <begin position="112"/>
        <end position="303"/>
    </location>
</feature>
<dbReference type="PROSITE" id="PS51833">
    <property type="entry name" value="HDOD"/>
    <property type="match status" value="1"/>
</dbReference>
<dbReference type="InterPro" id="IPR052340">
    <property type="entry name" value="RNase_Y/CdgJ"/>
</dbReference>
<dbReference type="Gene3D" id="1.10.3210.10">
    <property type="entry name" value="Hypothetical protein af1432"/>
    <property type="match status" value="1"/>
</dbReference>
<evidence type="ECO:0000313" key="2">
    <source>
        <dbReference type="EMBL" id="RXR07159.1"/>
    </source>
</evidence>
<dbReference type="PANTHER" id="PTHR33525">
    <property type="match status" value="1"/>
</dbReference>
<reference evidence="2 3" key="1">
    <citation type="submission" date="2019-01" db="EMBL/GenBank/DDBJ databases">
        <title>Pseudoxanthomonas composti sp. nov., isolated from compost.</title>
        <authorList>
            <person name="Yang G."/>
        </authorList>
    </citation>
    <scope>NUCLEOTIDE SEQUENCE [LARGE SCALE GENOMIC DNA]</scope>
    <source>
        <strain evidence="2 3">GSS15</strain>
    </source>
</reference>
<accession>A0A4V1N1C4</accession>
<dbReference type="PANTHER" id="PTHR33525:SF6">
    <property type="entry name" value="HDOD DOMAIN-CONTAINING PROTEIN"/>
    <property type="match status" value="1"/>
</dbReference>
<proteinExistence type="predicted"/>
<dbReference type="OrthoDB" id="8770724at2"/>
<gene>
    <name evidence="2" type="ORF">EPA99_04355</name>
</gene>
<keyword evidence="3" id="KW-1185">Reference proteome</keyword>